<comment type="caution">
    <text evidence="2">The sequence shown here is derived from an EMBL/GenBank/DDBJ whole genome shotgun (WGS) entry which is preliminary data.</text>
</comment>
<sequence length="49" mass="4718">MSASGILSLPKLDGIDEGTVGAMCSSSSSSLSEDSSSSSLSASSSDKSS</sequence>
<feature type="compositionally biased region" description="Low complexity" evidence="1">
    <location>
        <begin position="25"/>
        <end position="49"/>
    </location>
</feature>
<gene>
    <name evidence="2" type="ORF">Tci_882051</name>
</gene>
<protein>
    <submittedName>
        <fullName evidence="2">Uncharacterized protein</fullName>
    </submittedName>
</protein>
<dbReference type="AlphaFoldDB" id="A0A699THH5"/>
<dbReference type="EMBL" id="BKCJ011249938">
    <property type="protein sequence ID" value="GFD10082.1"/>
    <property type="molecule type" value="Genomic_DNA"/>
</dbReference>
<reference evidence="2" key="1">
    <citation type="journal article" date="2019" name="Sci. Rep.">
        <title>Draft genome of Tanacetum cinerariifolium, the natural source of mosquito coil.</title>
        <authorList>
            <person name="Yamashiro T."/>
            <person name="Shiraishi A."/>
            <person name="Satake H."/>
            <person name="Nakayama K."/>
        </authorList>
    </citation>
    <scope>NUCLEOTIDE SEQUENCE</scope>
</reference>
<organism evidence="2">
    <name type="scientific">Tanacetum cinerariifolium</name>
    <name type="common">Dalmatian daisy</name>
    <name type="synonym">Chrysanthemum cinerariifolium</name>
    <dbReference type="NCBI Taxonomy" id="118510"/>
    <lineage>
        <taxon>Eukaryota</taxon>
        <taxon>Viridiplantae</taxon>
        <taxon>Streptophyta</taxon>
        <taxon>Embryophyta</taxon>
        <taxon>Tracheophyta</taxon>
        <taxon>Spermatophyta</taxon>
        <taxon>Magnoliopsida</taxon>
        <taxon>eudicotyledons</taxon>
        <taxon>Gunneridae</taxon>
        <taxon>Pentapetalae</taxon>
        <taxon>asterids</taxon>
        <taxon>campanulids</taxon>
        <taxon>Asterales</taxon>
        <taxon>Asteraceae</taxon>
        <taxon>Asteroideae</taxon>
        <taxon>Anthemideae</taxon>
        <taxon>Anthemidinae</taxon>
        <taxon>Tanacetum</taxon>
    </lineage>
</organism>
<name>A0A699THH5_TANCI</name>
<evidence type="ECO:0000256" key="1">
    <source>
        <dbReference type="SAM" id="MobiDB-lite"/>
    </source>
</evidence>
<evidence type="ECO:0000313" key="2">
    <source>
        <dbReference type="EMBL" id="GFD10082.1"/>
    </source>
</evidence>
<accession>A0A699THH5</accession>
<proteinExistence type="predicted"/>
<feature type="non-terminal residue" evidence="2">
    <location>
        <position position="49"/>
    </location>
</feature>
<feature type="region of interest" description="Disordered" evidence="1">
    <location>
        <begin position="1"/>
        <end position="49"/>
    </location>
</feature>